<organism evidence="9 10">
    <name type="scientific">Acorus calamus</name>
    <name type="common">Sweet flag</name>
    <dbReference type="NCBI Taxonomy" id="4465"/>
    <lineage>
        <taxon>Eukaryota</taxon>
        <taxon>Viridiplantae</taxon>
        <taxon>Streptophyta</taxon>
        <taxon>Embryophyta</taxon>
        <taxon>Tracheophyta</taxon>
        <taxon>Spermatophyta</taxon>
        <taxon>Magnoliopsida</taxon>
        <taxon>Liliopsida</taxon>
        <taxon>Acoraceae</taxon>
        <taxon>Acorus</taxon>
    </lineage>
</organism>
<dbReference type="InterPro" id="IPR002401">
    <property type="entry name" value="Cyt_P450_E_grp-I"/>
</dbReference>
<evidence type="ECO:0000256" key="3">
    <source>
        <dbReference type="ARBA" id="ARBA00022692"/>
    </source>
</evidence>
<keyword evidence="7 8" id="KW-0349">Heme</keyword>
<dbReference type="AlphaFoldDB" id="A0AAV9F1F3"/>
<dbReference type="Gene3D" id="1.10.630.10">
    <property type="entry name" value="Cytochrome P450"/>
    <property type="match status" value="1"/>
</dbReference>
<evidence type="ECO:0000313" key="10">
    <source>
        <dbReference type="Proteomes" id="UP001180020"/>
    </source>
</evidence>
<evidence type="ECO:0000256" key="5">
    <source>
        <dbReference type="ARBA" id="ARBA00023002"/>
    </source>
</evidence>
<keyword evidence="4" id="KW-1133">Transmembrane helix</keyword>
<dbReference type="PANTHER" id="PTHR47956">
    <property type="entry name" value="CYTOCHROME P450 71B11-RELATED"/>
    <property type="match status" value="1"/>
</dbReference>
<proteinExistence type="inferred from homology"/>
<evidence type="ECO:0000256" key="1">
    <source>
        <dbReference type="ARBA" id="ARBA00004167"/>
    </source>
</evidence>
<reference evidence="9" key="2">
    <citation type="submission" date="2023-06" db="EMBL/GenBank/DDBJ databases">
        <authorList>
            <person name="Ma L."/>
            <person name="Liu K.-W."/>
            <person name="Li Z."/>
            <person name="Hsiao Y.-Y."/>
            <person name="Qi Y."/>
            <person name="Fu T."/>
            <person name="Tang G."/>
            <person name="Zhang D."/>
            <person name="Sun W.-H."/>
            <person name="Liu D.-K."/>
            <person name="Li Y."/>
            <person name="Chen G.-Z."/>
            <person name="Liu X.-D."/>
            <person name="Liao X.-Y."/>
            <person name="Jiang Y.-T."/>
            <person name="Yu X."/>
            <person name="Hao Y."/>
            <person name="Huang J."/>
            <person name="Zhao X.-W."/>
            <person name="Ke S."/>
            <person name="Chen Y.-Y."/>
            <person name="Wu W.-L."/>
            <person name="Hsu J.-L."/>
            <person name="Lin Y.-F."/>
            <person name="Huang M.-D."/>
            <person name="Li C.-Y."/>
            <person name="Huang L."/>
            <person name="Wang Z.-W."/>
            <person name="Zhao X."/>
            <person name="Zhong W.-Y."/>
            <person name="Peng D.-H."/>
            <person name="Ahmad S."/>
            <person name="Lan S."/>
            <person name="Zhang J.-S."/>
            <person name="Tsai W.-C."/>
            <person name="Van De Peer Y."/>
            <person name="Liu Z.-J."/>
        </authorList>
    </citation>
    <scope>NUCLEOTIDE SEQUENCE</scope>
    <source>
        <strain evidence="9">CP</strain>
        <tissue evidence="9">Leaves</tissue>
    </source>
</reference>
<dbReference type="GO" id="GO:0016020">
    <property type="term" value="C:membrane"/>
    <property type="evidence" value="ECO:0007669"/>
    <property type="project" value="UniProtKB-SubCell"/>
</dbReference>
<comment type="similarity">
    <text evidence="2 8">Belongs to the cytochrome P450 family.</text>
</comment>
<comment type="caution">
    <text evidence="9">The sequence shown here is derived from an EMBL/GenBank/DDBJ whole genome shotgun (WGS) entry which is preliminary data.</text>
</comment>
<keyword evidence="8" id="KW-0503">Monooxygenase</keyword>
<feature type="binding site" description="axial binding residue" evidence="7">
    <location>
        <position position="66"/>
    </location>
    <ligand>
        <name>heme</name>
        <dbReference type="ChEBI" id="CHEBI:30413"/>
    </ligand>
    <ligandPart>
        <name>Fe</name>
        <dbReference type="ChEBI" id="CHEBI:18248"/>
    </ligandPart>
</feature>
<comment type="cofactor">
    <cofactor evidence="7">
        <name>heme</name>
        <dbReference type="ChEBI" id="CHEBI:30413"/>
    </cofactor>
</comment>
<dbReference type="InterPro" id="IPR001128">
    <property type="entry name" value="Cyt_P450"/>
</dbReference>
<dbReference type="InterPro" id="IPR017972">
    <property type="entry name" value="Cyt_P450_CS"/>
</dbReference>
<keyword evidence="6" id="KW-0472">Membrane</keyword>
<dbReference type="Proteomes" id="UP001180020">
    <property type="component" value="Unassembled WGS sequence"/>
</dbReference>
<keyword evidence="5 8" id="KW-0560">Oxidoreductase</keyword>
<keyword evidence="10" id="KW-1185">Reference proteome</keyword>
<keyword evidence="7 8" id="KW-0479">Metal-binding</keyword>
<protein>
    <submittedName>
        <fullName evidence="9">Cytochrome P450 71A1</fullName>
    </submittedName>
</protein>
<dbReference type="SUPFAM" id="SSF48264">
    <property type="entry name" value="Cytochrome P450"/>
    <property type="match status" value="1"/>
</dbReference>
<evidence type="ECO:0000256" key="4">
    <source>
        <dbReference type="ARBA" id="ARBA00022989"/>
    </source>
</evidence>
<dbReference type="InterPro" id="IPR036396">
    <property type="entry name" value="Cyt_P450_sf"/>
</dbReference>
<dbReference type="GO" id="GO:0004497">
    <property type="term" value="F:monooxygenase activity"/>
    <property type="evidence" value="ECO:0007669"/>
    <property type="project" value="UniProtKB-KW"/>
</dbReference>
<evidence type="ECO:0000256" key="7">
    <source>
        <dbReference type="PIRSR" id="PIRSR602401-1"/>
    </source>
</evidence>
<dbReference type="PANTHER" id="PTHR47956:SF4">
    <property type="entry name" value="CYTOCHROME P450 71A21-RELATED"/>
    <property type="match status" value="1"/>
</dbReference>
<evidence type="ECO:0000313" key="9">
    <source>
        <dbReference type="EMBL" id="KAK1319571.1"/>
    </source>
</evidence>
<accession>A0AAV9F1F3</accession>
<dbReference type="PRINTS" id="PR00463">
    <property type="entry name" value="EP450I"/>
</dbReference>
<dbReference type="GO" id="GO:0020037">
    <property type="term" value="F:heme binding"/>
    <property type="evidence" value="ECO:0007669"/>
    <property type="project" value="InterPro"/>
</dbReference>
<dbReference type="Pfam" id="PF00067">
    <property type="entry name" value="p450"/>
    <property type="match status" value="1"/>
</dbReference>
<sequence>MEDTKILGYSIPKKCRVIINAWAIGRHPDYWEMPEEFQPERFLNRSVDYKGHEFQFIPFGAGRRACPGMAFSVATIKLVLANLLNRFEWKLPGELRGEDLSMDEAPGLTTRKKASFVLVAESRTGGSEGIEVMDSAAIASKEM</sequence>
<evidence type="ECO:0000256" key="6">
    <source>
        <dbReference type="ARBA" id="ARBA00023136"/>
    </source>
</evidence>
<dbReference type="GO" id="GO:0005506">
    <property type="term" value="F:iron ion binding"/>
    <property type="evidence" value="ECO:0007669"/>
    <property type="project" value="InterPro"/>
</dbReference>
<dbReference type="EMBL" id="JAUJYO010000004">
    <property type="protein sequence ID" value="KAK1319571.1"/>
    <property type="molecule type" value="Genomic_DNA"/>
</dbReference>
<name>A0AAV9F1F3_ACOCL</name>
<dbReference type="PROSITE" id="PS00086">
    <property type="entry name" value="CYTOCHROME_P450"/>
    <property type="match status" value="1"/>
</dbReference>
<comment type="subcellular location">
    <subcellularLocation>
        <location evidence="1">Membrane</location>
        <topology evidence="1">Single-pass membrane protein</topology>
    </subcellularLocation>
</comment>
<dbReference type="GO" id="GO:0016705">
    <property type="term" value="F:oxidoreductase activity, acting on paired donors, with incorporation or reduction of molecular oxygen"/>
    <property type="evidence" value="ECO:0007669"/>
    <property type="project" value="InterPro"/>
</dbReference>
<keyword evidence="7 8" id="KW-0408">Iron</keyword>
<evidence type="ECO:0000256" key="8">
    <source>
        <dbReference type="RuleBase" id="RU000461"/>
    </source>
</evidence>
<keyword evidence="3" id="KW-0812">Transmembrane</keyword>
<reference evidence="9" key="1">
    <citation type="journal article" date="2023" name="Nat. Commun.">
        <title>Diploid and tetraploid genomes of Acorus and the evolution of monocots.</title>
        <authorList>
            <person name="Ma L."/>
            <person name="Liu K.W."/>
            <person name="Li Z."/>
            <person name="Hsiao Y.Y."/>
            <person name="Qi Y."/>
            <person name="Fu T."/>
            <person name="Tang G.D."/>
            <person name="Zhang D."/>
            <person name="Sun W.H."/>
            <person name="Liu D.K."/>
            <person name="Li Y."/>
            <person name="Chen G.Z."/>
            <person name="Liu X.D."/>
            <person name="Liao X.Y."/>
            <person name="Jiang Y.T."/>
            <person name="Yu X."/>
            <person name="Hao Y."/>
            <person name="Huang J."/>
            <person name="Zhao X.W."/>
            <person name="Ke S."/>
            <person name="Chen Y.Y."/>
            <person name="Wu W.L."/>
            <person name="Hsu J.L."/>
            <person name="Lin Y.F."/>
            <person name="Huang M.D."/>
            <person name="Li C.Y."/>
            <person name="Huang L."/>
            <person name="Wang Z.W."/>
            <person name="Zhao X."/>
            <person name="Zhong W.Y."/>
            <person name="Peng D.H."/>
            <person name="Ahmad S."/>
            <person name="Lan S."/>
            <person name="Zhang J.S."/>
            <person name="Tsai W.C."/>
            <person name="Van de Peer Y."/>
            <person name="Liu Z.J."/>
        </authorList>
    </citation>
    <scope>NUCLEOTIDE SEQUENCE</scope>
    <source>
        <strain evidence="9">CP</strain>
    </source>
</reference>
<gene>
    <name evidence="9" type="primary">CYP71A1</name>
    <name evidence="9" type="ORF">QJS10_CPB04g01440</name>
</gene>
<evidence type="ECO:0000256" key="2">
    <source>
        <dbReference type="ARBA" id="ARBA00010617"/>
    </source>
</evidence>
<dbReference type="InterPro" id="IPR050193">
    <property type="entry name" value="Cytochrome_P450_71"/>
</dbReference>